<evidence type="ECO:0000313" key="2">
    <source>
        <dbReference type="Proteomes" id="UP000468668"/>
    </source>
</evidence>
<evidence type="ECO:0000313" key="1">
    <source>
        <dbReference type="EMBL" id="KAB1642474.1"/>
    </source>
</evidence>
<dbReference type="EMBL" id="WAJR01000002">
    <property type="protein sequence ID" value="KAB1642474.1"/>
    <property type="molecule type" value="Genomic_DNA"/>
</dbReference>
<dbReference type="AlphaFoldDB" id="A0A6N6NP03"/>
<name>A0A6N6NP03_9ACTN</name>
<accession>A0A6N6NP03</accession>
<proteinExistence type="predicted"/>
<protein>
    <submittedName>
        <fullName evidence="1">DUF1292 domain-containing protein</fullName>
    </submittedName>
</protein>
<organism evidence="1 2">
    <name type="scientific">Ellagibacter isourolithinifaciens</name>
    <dbReference type="NCBI Taxonomy" id="2137581"/>
    <lineage>
        <taxon>Bacteria</taxon>
        <taxon>Bacillati</taxon>
        <taxon>Actinomycetota</taxon>
        <taxon>Coriobacteriia</taxon>
        <taxon>Eggerthellales</taxon>
        <taxon>Eggerthellaceae</taxon>
        <taxon>Ellagibacter</taxon>
    </lineage>
</organism>
<dbReference type="Proteomes" id="UP000468668">
    <property type="component" value="Unassembled WGS sequence"/>
</dbReference>
<dbReference type="InterPro" id="IPR009711">
    <property type="entry name" value="UPF0473"/>
</dbReference>
<reference evidence="1 2" key="1">
    <citation type="submission" date="2019-09" db="EMBL/GenBank/DDBJ databases">
        <title>Whole genome shotgun sequencing (WGS) of Ellagibacter isourolithinifaciens DSM 104140(T) and Adlercreutzia muris DSM 29508(T).</title>
        <authorList>
            <person name="Stoll D.A."/>
            <person name="Danylec N."/>
            <person name="Huch M."/>
        </authorList>
    </citation>
    <scope>NUCLEOTIDE SEQUENCE [LARGE SCALE GENOMIC DNA]</scope>
    <source>
        <strain evidence="1 2">DSM 104140</strain>
    </source>
</reference>
<comment type="caution">
    <text evidence="1">The sequence shown here is derived from an EMBL/GenBank/DDBJ whole genome shotgun (WGS) entry which is preliminary data.</text>
</comment>
<sequence>MRLICEPLHDKAGARSILTGKTYSYENAAPNRCAKREERPVREGSNPNFCPPVEEGLTINFEDSKGDATVLEFLGLLLHGGHRYGVFFPVSEEEPALSSGEVIILEAVEFDEDDQPSAFELVEDEGVAMEVYAAFQEATKGLYDFE</sequence>
<dbReference type="OrthoDB" id="3177098at2"/>
<dbReference type="Pfam" id="PF06949">
    <property type="entry name" value="DUF1292"/>
    <property type="match status" value="1"/>
</dbReference>
<gene>
    <name evidence="1" type="ORF">F8C90_01835</name>
</gene>
<keyword evidence="2" id="KW-1185">Reference proteome</keyword>